<proteinExistence type="predicted"/>
<feature type="compositionally biased region" description="Basic and acidic residues" evidence="1">
    <location>
        <begin position="114"/>
        <end position="131"/>
    </location>
</feature>
<dbReference type="InParanoid" id="A0A2R5FKP0"/>
<evidence type="ECO:0000313" key="3">
    <source>
        <dbReference type="Proteomes" id="UP000241890"/>
    </source>
</evidence>
<organism evidence="2 3">
    <name type="scientific">Hondaea fermentalgiana</name>
    <dbReference type="NCBI Taxonomy" id="2315210"/>
    <lineage>
        <taxon>Eukaryota</taxon>
        <taxon>Sar</taxon>
        <taxon>Stramenopiles</taxon>
        <taxon>Bigyra</taxon>
        <taxon>Labyrinthulomycetes</taxon>
        <taxon>Thraustochytrida</taxon>
        <taxon>Thraustochytriidae</taxon>
        <taxon>Hondaea</taxon>
    </lineage>
</organism>
<dbReference type="EMBL" id="BEYU01001459">
    <property type="protein sequence ID" value="GBG16224.1"/>
    <property type="molecule type" value="Genomic_DNA"/>
</dbReference>
<sequence length="131" mass="14738">MHVSGEITYVTRTTEGFMVRDVEADFASLRRIEFSTTMISDHTLQFYRNAVTTVAEQLRDPNIHDDGGVIAEEAEAAVAEEEAAERSKSQKTPKLRKSVEKERSEDDVLDESDADSHMDSLRDDDAEKADE</sequence>
<reference evidence="2 3" key="1">
    <citation type="submission" date="2017-12" db="EMBL/GenBank/DDBJ databases">
        <title>Sequencing, de novo assembly and annotation of complete genome of a new Thraustochytrid species, strain FCC1311.</title>
        <authorList>
            <person name="Sedici K."/>
            <person name="Godart F."/>
            <person name="Aiese Cigliano R."/>
            <person name="Sanseverino W."/>
            <person name="Barakat M."/>
            <person name="Ortet P."/>
            <person name="Marechal E."/>
            <person name="Cagnac O."/>
            <person name="Amato A."/>
        </authorList>
    </citation>
    <scope>NUCLEOTIDE SEQUENCE [LARGE SCALE GENOMIC DNA]</scope>
</reference>
<evidence type="ECO:0000313" key="2">
    <source>
        <dbReference type="EMBL" id="GBG16224.1"/>
    </source>
</evidence>
<dbReference type="Proteomes" id="UP000241890">
    <property type="component" value="Unassembled WGS sequence"/>
</dbReference>
<name>A0A2R5FKP0_9STRA</name>
<feature type="non-terminal residue" evidence="2">
    <location>
        <position position="131"/>
    </location>
</feature>
<accession>A0A2R5FKP0</accession>
<feature type="region of interest" description="Disordered" evidence="1">
    <location>
        <begin position="76"/>
        <end position="131"/>
    </location>
</feature>
<gene>
    <name evidence="2" type="ORF">FCC1311_116992</name>
</gene>
<comment type="caution">
    <text evidence="2">The sequence shown here is derived from an EMBL/GenBank/DDBJ whole genome shotgun (WGS) entry which is preliminary data.</text>
</comment>
<protein>
    <submittedName>
        <fullName evidence="2">Uncharacterized protein</fullName>
    </submittedName>
</protein>
<dbReference type="AlphaFoldDB" id="A0A2R5FKP0"/>
<feature type="compositionally biased region" description="Basic and acidic residues" evidence="1">
    <location>
        <begin position="97"/>
        <end position="106"/>
    </location>
</feature>
<evidence type="ECO:0000256" key="1">
    <source>
        <dbReference type="SAM" id="MobiDB-lite"/>
    </source>
</evidence>
<keyword evidence="3" id="KW-1185">Reference proteome</keyword>